<feature type="domain" description="D-isomer specific 2-hydroxyacid dehydrogenase NAD-binding" evidence="6">
    <location>
        <begin position="124"/>
        <end position="300"/>
    </location>
</feature>
<dbReference type="EMBL" id="RPFW01000002">
    <property type="protein sequence ID" value="TVZ05511.1"/>
    <property type="molecule type" value="Genomic_DNA"/>
</dbReference>
<evidence type="ECO:0000256" key="2">
    <source>
        <dbReference type="ARBA" id="ARBA00023002"/>
    </source>
</evidence>
<dbReference type="PANTHER" id="PTHR42789:SF1">
    <property type="entry name" value="D-ISOMER SPECIFIC 2-HYDROXYACID DEHYDROGENASE FAMILY PROTEIN (AFU_ORTHOLOGUE AFUA_6G10090)"/>
    <property type="match status" value="1"/>
</dbReference>
<comment type="caution">
    <text evidence="7">The sequence shown here is derived from an EMBL/GenBank/DDBJ whole genome shotgun (WGS) entry which is preliminary data.</text>
</comment>
<feature type="domain" description="D-isomer specific 2-hydroxyacid dehydrogenase catalytic" evidence="5">
    <location>
        <begin position="71"/>
        <end position="331"/>
    </location>
</feature>
<name>A0A6P2C5X4_9ACTN</name>
<protein>
    <submittedName>
        <fullName evidence="7">C-terminal binding protein</fullName>
    </submittedName>
</protein>
<dbReference type="PANTHER" id="PTHR42789">
    <property type="entry name" value="D-ISOMER SPECIFIC 2-HYDROXYACID DEHYDROGENASE FAMILY PROTEIN (AFU_ORTHOLOGUE AFUA_6G10090)"/>
    <property type="match status" value="1"/>
</dbReference>
<proteinExistence type="inferred from homology"/>
<evidence type="ECO:0000259" key="5">
    <source>
        <dbReference type="Pfam" id="PF00389"/>
    </source>
</evidence>
<evidence type="ECO:0000313" key="7">
    <source>
        <dbReference type="EMBL" id="TVZ05511.1"/>
    </source>
</evidence>
<dbReference type="GO" id="GO:0003714">
    <property type="term" value="F:transcription corepressor activity"/>
    <property type="evidence" value="ECO:0007669"/>
    <property type="project" value="InterPro"/>
</dbReference>
<dbReference type="GO" id="GO:0051287">
    <property type="term" value="F:NAD binding"/>
    <property type="evidence" value="ECO:0007669"/>
    <property type="project" value="InterPro"/>
</dbReference>
<accession>A0A6P2C5X4</accession>
<dbReference type="PROSITE" id="PS00670">
    <property type="entry name" value="D_2_HYDROXYACID_DH_2"/>
    <property type="match status" value="1"/>
</dbReference>
<comment type="similarity">
    <text evidence="1 4">Belongs to the D-isomer specific 2-hydroxyacid dehydrogenase family.</text>
</comment>
<dbReference type="Pfam" id="PF00389">
    <property type="entry name" value="2-Hacid_dh"/>
    <property type="match status" value="1"/>
</dbReference>
<evidence type="ECO:0000256" key="3">
    <source>
        <dbReference type="ARBA" id="ARBA00023027"/>
    </source>
</evidence>
<reference evidence="7 8" key="1">
    <citation type="submission" date="2018-11" db="EMBL/GenBank/DDBJ databases">
        <title>Trebonia kvetii gen.nov., sp.nov., a novel acidophilic actinobacterium, and proposal of the new actinobacterial family Treboniaceae fam. nov.</title>
        <authorList>
            <person name="Rapoport D."/>
            <person name="Sagova-Mareckova M."/>
            <person name="Sedlacek I."/>
            <person name="Provaznik J."/>
            <person name="Kralova S."/>
            <person name="Pavlinic D."/>
            <person name="Benes V."/>
            <person name="Kopecky J."/>
        </authorList>
    </citation>
    <scope>NUCLEOTIDE SEQUENCE [LARGE SCALE GENOMIC DNA]</scope>
    <source>
        <strain evidence="7 8">15Tr583</strain>
    </source>
</reference>
<evidence type="ECO:0000256" key="4">
    <source>
        <dbReference type="RuleBase" id="RU003719"/>
    </source>
</evidence>
<dbReference type="InterPro" id="IPR006140">
    <property type="entry name" value="D-isomer_DH_NAD-bd"/>
</dbReference>
<dbReference type="GO" id="GO:0016616">
    <property type="term" value="F:oxidoreductase activity, acting on the CH-OH group of donors, NAD or NADP as acceptor"/>
    <property type="evidence" value="ECO:0007669"/>
    <property type="project" value="InterPro"/>
</dbReference>
<keyword evidence="8" id="KW-1185">Reference proteome</keyword>
<dbReference type="Gene3D" id="3.40.50.720">
    <property type="entry name" value="NAD(P)-binding Rossmann-like Domain"/>
    <property type="match status" value="2"/>
</dbReference>
<dbReference type="AlphaFoldDB" id="A0A6P2C5X4"/>
<sequence>MTAITEPDSRTARQRVFLVSLAEDADVLPRFRAAFARAFTGSDATAYDVDFAHETPVGPGIVGIAIAPPVTLTAAHLAALPDLRIAAVASAGYDHVDAAGLAARAIPMTHTPGYCDIEVADHAIAMACALLRNLQAGDAHVRAGGWSSRAVHARRITGATLGIVGLGRTGALVAQRAAGLGMRVIAWAPRTPADKASALGAQPVATLAELLAASDVVTLHVPLTPDTKHLINADALALMRPGAALVNCGRGGLVDDAALRAALDSGHLSGAALDVLDTEPPPPDHPALGLPRTIITPHLAWLSPESEFASYEMAAAAIATLLGGGVPDHLVPGQAKVGA</sequence>
<dbReference type="InterPro" id="IPR036291">
    <property type="entry name" value="NAD(P)-bd_dom_sf"/>
</dbReference>
<dbReference type="SUPFAM" id="SSF51735">
    <property type="entry name" value="NAD(P)-binding Rossmann-fold domains"/>
    <property type="match status" value="1"/>
</dbReference>
<dbReference type="FunFam" id="3.40.50.720:FF:000203">
    <property type="entry name" value="D-3-phosphoglycerate dehydrogenase (SerA)"/>
    <property type="match status" value="1"/>
</dbReference>
<dbReference type="OrthoDB" id="117809at2"/>
<organism evidence="7 8">
    <name type="scientific">Trebonia kvetii</name>
    <dbReference type="NCBI Taxonomy" id="2480626"/>
    <lineage>
        <taxon>Bacteria</taxon>
        <taxon>Bacillati</taxon>
        <taxon>Actinomycetota</taxon>
        <taxon>Actinomycetes</taxon>
        <taxon>Streptosporangiales</taxon>
        <taxon>Treboniaceae</taxon>
        <taxon>Trebonia</taxon>
    </lineage>
</organism>
<dbReference type="CDD" id="cd05299">
    <property type="entry name" value="CtBP_dh"/>
    <property type="match status" value="1"/>
</dbReference>
<evidence type="ECO:0000259" key="6">
    <source>
        <dbReference type="Pfam" id="PF02826"/>
    </source>
</evidence>
<dbReference type="SUPFAM" id="SSF52283">
    <property type="entry name" value="Formate/glycerate dehydrogenase catalytic domain-like"/>
    <property type="match status" value="1"/>
</dbReference>
<dbReference type="InterPro" id="IPR006139">
    <property type="entry name" value="D-isomer_2_OHA_DH_cat_dom"/>
</dbReference>
<evidence type="ECO:0000313" key="8">
    <source>
        <dbReference type="Proteomes" id="UP000460272"/>
    </source>
</evidence>
<dbReference type="InterPro" id="IPR029753">
    <property type="entry name" value="D-isomer_DH_CS"/>
</dbReference>
<keyword evidence="3" id="KW-0520">NAD</keyword>
<dbReference type="Pfam" id="PF02826">
    <property type="entry name" value="2-Hacid_dh_C"/>
    <property type="match status" value="1"/>
</dbReference>
<keyword evidence="2 4" id="KW-0560">Oxidoreductase</keyword>
<dbReference type="Proteomes" id="UP000460272">
    <property type="component" value="Unassembled WGS sequence"/>
</dbReference>
<gene>
    <name evidence="7" type="ORF">EAS64_13335</name>
</gene>
<evidence type="ECO:0000256" key="1">
    <source>
        <dbReference type="ARBA" id="ARBA00005854"/>
    </source>
</evidence>
<dbReference type="InterPro" id="IPR050857">
    <property type="entry name" value="D-2-hydroxyacid_DH"/>
</dbReference>
<dbReference type="InterPro" id="IPR043322">
    <property type="entry name" value="CtBP"/>
</dbReference>